<sequence>MKRDDGWIVRGAGNQRDTAHHRTQSEAEHIARDIAINQRSEVLIHGENGRTRERNSYGNDPHPPGG</sequence>
<keyword evidence="3" id="KW-1185">Reference proteome</keyword>
<accession>A0A858Q5D2</accession>
<dbReference type="Proteomes" id="UP000503004">
    <property type="component" value="Chromosome"/>
</dbReference>
<dbReference type="Pfam" id="PF09954">
    <property type="entry name" value="DUF2188"/>
    <property type="match status" value="1"/>
</dbReference>
<dbReference type="AlphaFoldDB" id="A0A858Q5D2"/>
<gene>
    <name evidence="2" type="ORF">GNH96_03130</name>
</gene>
<reference evidence="3" key="1">
    <citation type="submission" date="2019-12" db="EMBL/GenBank/DDBJ databases">
        <authorList>
            <person name="Awala S.I."/>
            <person name="Rhee S.K."/>
        </authorList>
    </citation>
    <scope>NUCLEOTIDE SEQUENCE [LARGE SCALE GENOMIC DNA]</scope>
    <source>
        <strain evidence="3">IM1</strain>
    </source>
</reference>
<name>A0A858Q5D2_9GAMM</name>
<dbReference type="InterPro" id="IPR018691">
    <property type="entry name" value="DUF2188"/>
</dbReference>
<dbReference type="EMBL" id="CP046565">
    <property type="protein sequence ID" value="QJD29060.1"/>
    <property type="molecule type" value="Genomic_DNA"/>
</dbReference>
<dbReference type="KEGG" id="metu:GNH96_03130"/>
<dbReference type="RefSeq" id="WP_169602209.1">
    <property type="nucleotide sequence ID" value="NZ_CP046565.1"/>
</dbReference>
<proteinExistence type="predicted"/>
<protein>
    <submittedName>
        <fullName evidence="2">DUF2188 domain-containing protein</fullName>
    </submittedName>
</protein>
<feature type="region of interest" description="Disordered" evidence="1">
    <location>
        <begin position="1"/>
        <end position="66"/>
    </location>
</feature>
<evidence type="ECO:0000313" key="2">
    <source>
        <dbReference type="EMBL" id="QJD29060.1"/>
    </source>
</evidence>
<feature type="compositionally biased region" description="Basic and acidic residues" evidence="1">
    <location>
        <begin position="17"/>
        <end position="32"/>
    </location>
</feature>
<evidence type="ECO:0000313" key="3">
    <source>
        <dbReference type="Proteomes" id="UP000503004"/>
    </source>
</evidence>
<evidence type="ECO:0000256" key="1">
    <source>
        <dbReference type="SAM" id="MobiDB-lite"/>
    </source>
</evidence>
<feature type="compositionally biased region" description="Basic and acidic residues" evidence="1">
    <location>
        <begin position="42"/>
        <end position="55"/>
    </location>
</feature>
<organism evidence="2 3">
    <name type="scientific">Methylococcus geothermalis</name>
    <dbReference type="NCBI Taxonomy" id="2681310"/>
    <lineage>
        <taxon>Bacteria</taxon>
        <taxon>Pseudomonadati</taxon>
        <taxon>Pseudomonadota</taxon>
        <taxon>Gammaproteobacteria</taxon>
        <taxon>Methylococcales</taxon>
        <taxon>Methylococcaceae</taxon>
        <taxon>Methylococcus</taxon>
    </lineage>
</organism>